<keyword evidence="2" id="KW-1185">Reference proteome</keyword>
<dbReference type="EMBL" id="JANHOG010002878">
    <property type="protein sequence ID" value="KAJ3519114.1"/>
    <property type="molecule type" value="Genomic_DNA"/>
</dbReference>
<evidence type="ECO:0000313" key="2">
    <source>
        <dbReference type="Proteomes" id="UP001148662"/>
    </source>
</evidence>
<evidence type="ECO:0000313" key="1">
    <source>
        <dbReference type="EMBL" id="KAJ3519114.1"/>
    </source>
</evidence>
<comment type="caution">
    <text evidence="1">The sequence shown here is derived from an EMBL/GenBank/DDBJ whole genome shotgun (WGS) entry which is preliminary data.</text>
</comment>
<name>A0ACC1RKX6_9APHY</name>
<dbReference type="Proteomes" id="UP001148662">
    <property type="component" value="Unassembled WGS sequence"/>
</dbReference>
<gene>
    <name evidence="1" type="ORF">NM688_g9350</name>
</gene>
<sequence length="265" mass="30560">MSSYGSRQHIWAPPPQNLCYWRKARTALSTFFCGRLQVMLHVMTSSMYQLLQQESSKRDWRAQGWHDEENFTSLVGTRNLCGPYYCNGRDPAEVHYVEPFDSASRRRVASSGPERPREMAVQEDRPRRGSRRRAVPPCHTGIPAVHRRRPPSSTWGFHQMFEQVPDKPPYNNDPTGKPQVRDYKLMLALFNDIITTAPAFEEDDLVGFPINAILDWPMGTPAGLAMFTDKRVNAQFRQMFYVWSAFLTSPESRYVLTTDANVRPQ</sequence>
<protein>
    <submittedName>
        <fullName evidence="1">Uncharacterized protein</fullName>
    </submittedName>
</protein>
<reference evidence="1" key="1">
    <citation type="submission" date="2022-07" db="EMBL/GenBank/DDBJ databases">
        <title>Genome Sequence of Phlebia brevispora.</title>
        <authorList>
            <person name="Buettner E."/>
        </authorList>
    </citation>
    <scope>NUCLEOTIDE SEQUENCE</scope>
    <source>
        <strain evidence="1">MPL23</strain>
    </source>
</reference>
<organism evidence="1 2">
    <name type="scientific">Phlebia brevispora</name>
    <dbReference type="NCBI Taxonomy" id="194682"/>
    <lineage>
        <taxon>Eukaryota</taxon>
        <taxon>Fungi</taxon>
        <taxon>Dikarya</taxon>
        <taxon>Basidiomycota</taxon>
        <taxon>Agaricomycotina</taxon>
        <taxon>Agaricomycetes</taxon>
        <taxon>Polyporales</taxon>
        <taxon>Meruliaceae</taxon>
        <taxon>Phlebia</taxon>
    </lineage>
</organism>
<proteinExistence type="predicted"/>
<accession>A0ACC1RKX6</accession>